<evidence type="ECO:0000313" key="2">
    <source>
        <dbReference type="Proteomes" id="UP001262817"/>
    </source>
</evidence>
<evidence type="ECO:0000313" key="1">
    <source>
        <dbReference type="EMBL" id="MDT2584312.1"/>
    </source>
</evidence>
<reference evidence="1" key="1">
    <citation type="submission" date="2023-03" db="EMBL/GenBank/DDBJ databases">
        <authorList>
            <person name="Shen W."/>
            <person name="Cai J."/>
        </authorList>
    </citation>
    <scope>NUCLEOTIDE SEQUENCE</scope>
    <source>
        <strain evidence="1">P86-2</strain>
    </source>
</reference>
<dbReference type="AlphaFoldDB" id="A0AAJ2MKP7"/>
<gene>
    <name evidence="1" type="ORF">P7D17_09390</name>
</gene>
<organism evidence="1 2">
    <name type="scientific">Lactococcus petauri</name>
    <dbReference type="NCBI Taxonomy" id="1940789"/>
    <lineage>
        <taxon>Bacteria</taxon>
        <taxon>Bacillati</taxon>
        <taxon>Bacillota</taxon>
        <taxon>Bacilli</taxon>
        <taxon>Lactobacillales</taxon>
        <taxon>Streptococcaceae</taxon>
        <taxon>Lactococcus</taxon>
    </lineage>
</organism>
<proteinExistence type="predicted"/>
<dbReference type="RefSeq" id="WP_191670590.1">
    <property type="nucleotide sequence ID" value="NZ_JARPXR010000011.1"/>
</dbReference>
<name>A0AAJ2MKP7_9LACT</name>
<protein>
    <submittedName>
        <fullName evidence="1">Uncharacterized protein</fullName>
    </submittedName>
</protein>
<comment type="caution">
    <text evidence="1">The sequence shown here is derived from an EMBL/GenBank/DDBJ whole genome shotgun (WGS) entry which is preliminary data.</text>
</comment>
<sequence>MENNIKSYIEIVESTCEVFEKYFYNEYFSKKYFDTMPNNTEFHTDFSIFNIITKEYFEQTGFLDILQKELRINFINKLIDDLCKIKKIDFTYIPSRSNFDKIRDLENANDFQYLLKIEDYAVGIKYDDEFIISADQDSIYKLLNKWNLDKIFIISFNKDKDFVGVLKNVVGTYKNVSLYSFEDFIDTFFAKGLYSEIDKYVNKMLSSINDKAGFKTIRSFNYSNMAPVRLQILKEVKTNQELFVYHSIKNESMNDCIPFDDHDKQKINCRLQERVKLIIGKDDFAKSFVSSEYLFKSIKNNISFDYTSITVSYLKSVEQLLYKILLDEINNLNNQTESWIKLGRNTIFWNGKKRNPSDDDVRKNPDNKHSTVKQVKVNKRNIRYFDTSLGALIWYFYDHESLIDLSQSSKDKIKNVLIDYKDTIRNGYLHKDNMYDYNKARIVRKNTIVVLLLILCSLKDMDLIEYGYTDDSYNRLFELISSYLPDSPFHSYFKITLDDSSPAELVCYLHDSSPEIYDDFGILKKPLKFIKVNSVFDRLPTSKNIPIDKIVVIDSEHIPLKLDYVKINKDLSQSTIKCFSKGE</sequence>
<dbReference type="Proteomes" id="UP001262817">
    <property type="component" value="Unassembled WGS sequence"/>
</dbReference>
<dbReference type="EMBL" id="JARPXR010000011">
    <property type="protein sequence ID" value="MDT2584312.1"/>
    <property type="molecule type" value="Genomic_DNA"/>
</dbReference>
<accession>A0AAJ2MKP7</accession>